<accession>A0A8R1TX07</accession>
<dbReference type="EnsemblMetazoa" id="OVOC6339.1">
    <property type="protein sequence ID" value="OVOC6339.1"/>
    <property type="gene ID" value="WBGene00243148"/>
</dbReference>
<organism evidence="1 2">
    <name type="scientific">Onchocerca volvulus</name>
    <dbReference type="NCBI Taxonomy" id="6282"/>
    <lineage>
        <taxon>Eukaryota</taxon>
        <taxon>Metazoa</taxon>
        <taxon>Ecdysozoa</taxon>
        <taxon>Nematoda</taxon>
        <taxon>Chromadorea</taxon>
        <taxon>Rhabditida</taxon>
        <taxon>Spirurina</taxon>
        <taxon>Spiruromorpha</taxon>
        <taxon>Filarioidea</taxon>
        <taxon>Onchocercidae</taxon>
        <taxon>Onchocerca</taxon>
    </lineage>
</organism>
<dbReference type="EMBL" id="CMVM020000171">
    <property type="status" value="NOT_ANNOTATED_CDS"/>
    <property type="molecule type" value="Genomic_DNA"/>
</dbReference>
<sequence length="67" mass="7558">MKTFRPTTPPVVRFTEFNSFITYSIYPEGSSVEFSCYAAIPKLDDRFACQNRFFGKTVCSATSNLGN</sequence>
<dbReference type="AlphaFoldDB" id="A0A8R1TX07"/>
<dbReference type="Proteomes" id="UP000024404">
    <property type="component" value="Unassembled WGS sequence"/>
</dbReference>
<evidence type="ECO:0000313" key="1">
    <source>
        <dbReference type="EnsemblMetazoa" id="OVOC6339.1"/>
    </source>
</evidence>
<reference evidence="2" key="1">
    <citation type="submission" date="2013-10" db="EMBL/GenBank/DDBJ databases">
        <title>Genome sequencing of Onchocerca volvulus.</title>
        <authorList>
            <person name="Cotton J."/>
            <person name="Tsai J."/>
            <person name="Stanley E."/>
            <person name="Tracey A."/>
            <person name="Holroyd N."/>
            <person name="Lustigman S."/>
            <person name="Berriman M."/>
        </authorList>
    </citation>
    <scope>NUCLEOTIDE SEQUENCE</scope>
</reference>
<evidence type="ECO:0008006" key="3">
    <source>
        <dbReference type="Google" id="ProtNLM"/>
    </source>
</evidence>
<reference evidence="1" key="2">
    <citation type="submission" date="2022-06" db="UniProtKB">
        <authorList>
            <consortium name="EnsemblMetazoa"/>
        </authorList>
    </citation>
    <scope>IDENTIFICATION</scope>
</reference>
<evidence type="ECO:0000313" key="2">
    <source>
        <dbReference type="Proteomes" id="UP000024404"/>
    </source>
</evidence>
<keyword evidence="2" id="KW-1185">Reference proteome</keyword>
<name>A0A8R1TX07_ONCVO</name>
<protein>
    <recommendedName>
        <fullName evidence="3">ZP domain-containing protein</fullName>
    </recommendedName>
</protein>
<proteinExistence type="predicted"/>